<dbReference type="EMBL" id="UOFE01000032">
    <property type="protein sequence ID" value="VAW53164.1"/>
    <property type="molecule type" value="Genomic_DNA"/>
</dbReference>
<dbReference type="GO" id="GO:0022857">
    <property type="term" value="F:transmembrane transporter activity"/>
    <property type="evidence" value="ECO:0007669"/>
    <property type="project" value="TreeGrafter"/>
</dbReference>
<evidence type="ECO:0000259" key="8">
    <source>
        <dbReference type="Pfam" id="PF06808"/>
    </source>
</evidence>
<comment type="subcellular location">
    <subcellularLocation>
        <location evidence="1">Cell inner membrane</location>
        <topology evidence="1">Multi-pass membrane protein</topology>
    </subcellularLocation>
</comment>
<sequence length="428" mass="46345">MVGAMLLIVLVILGAPLFAIIATSALIGFYGEGIDLSVIAIEIYRIVDTPVLLAIPLFTFAGYVLGESNASKRLVRVTNAMLGWMPGGLAVVSLFACAFFTALTGASGATIIALGAILYPAMKQAGYAERFNLGLITSSGSLGLLFPPSIALILYGVIAQQMDLEQPVAIDDLFVAGLLPGLLMLALLIAWSMYKSVGDKIPTTDFDARELFSALRESMWEIPLPILLIGGIYGGYIAVSEAAAVAVLYVLVVDVLILREIKIKQLPSIMRESMVLVGGVLIILSVSLASTNYLIDAEIPTKLFDFIQAHIDSKLTFLMLLNIFLLVLGMMLDIFSALVIIVPLTLPIAVGYGIHPIHFGIIFLANMQIGYFTPPVGMNLFIASYRFNKPITELYYATIPFMLILFVAVLIITYWPALTMSLLEIKHN</sequence>
<feature type="transmembrane region" description="Helical" evidence="7">
    <location>
        <begin position="242"/>
        <end position="261"/>
    </location>
</feature>
<protein>
    <submittedName>
        <fullName evidence="9">TRAP-type C4-dicarboxylate transport system, large permease component</fullName>
    </submittedName>
</protein>
<proteinExistence type="predicted"/>
<evidence type="ECO:0000256" key="7">
    <source>
        <dbReference type="SAM" id="Phobius"/>
    </source>
</evidence>
<evidence type="ECO:0000256" key="4">
    <source>
        <dbReference type="ARBA" id="ARBA00022692"/>
    </source>
</evidence>
<name>A0A3B0XB26_9ZZZZ</name>
<dbReference type="Pfam" id="PF06808">
    <property type="entry name" value="DctM"/>
    <property type="match status" value="1"/>
</dbReference>
<feature type="transmembrane region" description="Helical" evidence="7">
    <location>
        <begin position="394"/>
        <end position="415"/>
    </location>
</feature>
<evidence type="ECO:0000256" key="5">
    <source>
        <dbReference type="ARBA" id="ARBA00022989"/>
    </source>
</evidence>
<gene>
    <name evidence="9" type="ORF">MNBD_GAMMA05-1712</name>
</gene>
<keyword evidence="6 7" id="KW-0472">Membrane</keyword>
<evidence type="ECO:0000256" key="6">
    <source>
        <dbReference type="ARBA" id="ARBA00023136"/>
    </source>
</evidence>
<feature type="transmembrane region" description="Helical" evidence="7">
    <location>
        <begin position="43"/>
        <end position="66"/>
    </location>
</feature>
<reference evidence="9" key="1">
    <citation type="submission" date="2018-06" db="EMBL/GenBank/DDBJ databases">
        <authorList>
            <person name="Zhirakovskaya E."/>
        </authorList>
    </citation>
    <scope>NUCLEOTIDE SEQUENCE</scope>
</reference>
<dbReference type="GO" id="GO:0005886">
    <property type="term" value="C:plasma membrane"/>
    <property type="evidence" value="ECO:0007669"/>
    <property type="project" value="UniProtKB-SubCell"/>
</dbReference>
<dbReference type="PANTHER" id="PTHR33362">
    <property type="entry name" value="SIALIC ACID TRAP TRANSPORTER PERMEASE PROTEIN SIAT-RELATED"/>
    <property type="match status" value="1"/>
</dbReference>
<keyword evidence="4 7" id="KW-0812">Transmembrane</keyword>
<feature type="transmembrane region" description="Helical" evidence="7">
    <location>
        <begin position="337"/>
        <end position="355"/>
    </location>
</feature>
<dbReference type="PIRSF" id="PIRSF006066">
    <property type="entry name" value="HI0050"/>
    <property type="match status" value="1"/>
</dbReference>
<feature type="transmembrane region" description="Helical" evidence="7">
    <location>
        <begin position="273"/>
        <end position="295"/>
    </location>
</feature>
<feature type="transmembrane region" description="Helical" evidence="7">
    <location>
        <begin position="6"/>
        <end position="31"/>
    </location>
</feature>
<keyword evidence="5 7" id="KW-1133">Transmembrane helix</keyword>
<evidence type="ECO:0000313" key="9">
    <source>
        <dbReference type="EMBL" id="VAW53164.1"/>
    </source>
</evidence>
<organism evidence="9">
    <name type="scientific">hydrothermal vent metagenome</name>
    <dbReference type="NCBI Taxonomy" id="652676"/>
    <lineage>
        <taxon>unclassified sequences</taxon>
        <taxon>metagenomes</taxon>
        <taxon>ecological metagenomes</taxon>
    </lineage>
</organism>
<feature type="transmembrane region" description="Helical" evidence="7">
    <location>
        <begin position="173"/>
        <end position="194"/>
    </location>
</feature>
<evidence type="ECO:0000256" key="2">
    <source>
        <dbReference type="ARBA" id="ARBA00022475"/>
    </source>
</evidence>
<feature type="transmembrane region" description="Helical" evidence="7">
    <location>
        <begin position="86"/>
        <end position="119"/>
    </location>
</feature>
<accession>A0A3B0XB26</accession>
<evidence type="ECO:0000256" key="3">
    <source>
        <dbReference type="ARBA" id="ARBA00022519"/>
    </source>
</evidence>
<keyword evidence="2" id="KW-1003">Cell membrane</keyword>
<dbReference type="AlphaFoldDB" id="A0A3B0XB26"/>
<feature type="transmembrane region" description="Helical" evidence="7">
    <location>
        <begin position="315"/>
        <end position="332"/>
    </location>
</feature>
<dbReference type="NCBIfam" id="TIGR00786">
    <property type="entry name" value="dctM"/>
    <property type="match status" value="1"/>
</dbReference>
<feature type="domain" description="TRAP C4-dicarboxylate transport system permease DctM subunit" evidence="8">
    <location>
        <begin position="5"/>
        <end position="418"/>
    </location>
</feature>
<feature type="transmembrane region" description="Helical" evidence="7">
    <location>
        <begin position="361"/>
        <end position="382"/>
    </location>
</feature>
<dbReference type="InterPro" id="IPR010656">
    <property type="entry name" value="DctM"/>
</dbReference>
<evidence type="ECO:0000256" key="1">
    <source>
        <dbReference type="ARBA" id="ARBA00004429"/>
    </source>
</evidence>
<keyword evidence="3" id="KW-0997">Cell inner membrane</keyword>
<dbReference type="PANTHER" id="PTHR33362:SF5">
    <property type="entry name" value="C4-DICARBOXYLATE TRAP TRANSPORTER LARGE PERMEASE PROTEIN DCTM"/>
    <property type="match status" value="1"/>
</dbReference>
<dbReference type="InterPro" id="IPR004681">
    <property type="entry name" value="TRAP_DctM"/>
</dbReference>
<feature type="transmembrane region" description="Helical" evidence="7">
    <location>
        <begin position="131"/>
        <end position="158"/>
    </location>
</feature>